<feature type="transmembrane region" description="Helical" evidence="1">
    <location>
        <begin position="30"/>
        <end position="50"/>
    </location>
</feature>
<keyword evidence="4" id="KW-1185">Reference proteome</keyword>
<evidence type="ECO:0000259" key="2">
    <source>
        <dbReference type="Pfam" id="PF13937"/>
    </source>
</evidence>
<dbReference type="NCBIfam" id="TIGR03647">
    <property type="entry name" value="Na_symport_sm"/>
    <property type="match status" value="1"/>
</dbReference>
<dbReference type="Pfam" id="PF13937">
    <property type="entry name" value="DUF4212"/>
    <property type="match status" value="1"/>
</dbReference>
<feature type="domain" description="Sodium symporter small subunit" evidence="2">
    <location>
        <begin position="21"/>
        <end position="94"/>
    </location>
</feature>
<gene>
    <name evidence="3" type="ORF">NX778_20470</name>
</gene>
<dbReference type="InterPro" id="IPR019886">
    <property type="entry name" value="Na_symporter_ssu"/>
</dbReference>
<keyword evidence="1" id="KW-0472">Membrane</keyword>
<keyword evidence="1" id="KW-0812">Transmembrane</keyword>
<dbReference type="Proteomes" id="UP001204621">
    <property type="component" value="Unassembled WGS sequence"/>
</dbReference>
<sequence>MQTDAPTLDPQRRQAAAYARAEHWRRTRRITAILLALWLVTGAGTVFFARDLARLSLFGWPLSFYMAAQGASLVYLAIIGGYAWYMRRLDREFARQAGDAT</sequence>
<name>A0ABT2D2W6_9BURK</name>
<dbReference type="EMBL" id="JANUGU010000008">
    <property type="protein sequence ID" value="MCS0660454.1"/>
    <property type="molecule type" value="Genomic_DNA"/>
</dbReference>
<dbReference type="RefSeq" id="WP_258813641.1">
    <property type="nucleotide sequence ID" value="NZ_JANUGU010000008.1"/>
</dbReference>
<comment type="caution">
    <text evidence="3">The sequence shown here is derived from an EMBL/GenBank/DDBJ whole genome shotgun (WGS) entry which is preliminary data.</text>
</comment>
<keyword evidence="1" id="KW-1133">Transmembrane helix</keyword>
<accession>A0ABT2D2W6</accession>
<evidence type="ECO:0000313" key="4">
    <source>
        <dbReference type="Proteomes" id="UP001204621"/>
    </source>
</evidence>
<feature type="transmembrane region" description="Helical" evidence="1">
    <location>
        <begin position="62"/>
        <end position="85"/>
    </location>
</feature>
<protein>
    <submittedName>
        <fullName evidence="3">DUF4212 domain-containing protein</fullName>
    </submittedName>
</protein>
<organism evidence="3 4">
    <name type="scientific">Massilia terrae</name>
    <dbReference type="NCBI Taxonomy" id="1811224"/>
    <lineage>
        <taxon>Bacteria</taxon>
        <taxon>Pseudomonadati</taxon>
        <taxon>Pseudomonadota</taxon>
        <taxon>Betaproteobacteria</taxon>
        <taxon>Burkholderiales</taxon>
        <taxon>Oxalobacteraceae</taxon>
        <taxon>Telluria group</taxon>
        <taxon>Massilia</taxon>
    </lineage>
</organism>
<proteinExistence type="predicted"/>
<evidence type="ECO:0000313" key="3">
    <source>
        <dbReference type="EMBL" id="MCS0660454.1"/>
    </source>
</evidence>
<reference evidence="3 4" key="1">
    <citation type="submission" date="2022-08" db="EMBL/GenBank/DDBJ databases">
        <title>Reclassification of Massilia species as members of the genera Telluria, Duganella, Pseudoduganella, Mokoshia gen. nov. and Zemynaea gen. nov. using orthogonal and non-orthogonal genome-based approaches.</title>
        <authorList>
            <person name="Bowman J.P."/>
        </authorList>
    </citation>
    <scope>NUCLEOTIDE SEQUENCE [LARGE SCALE GENOMIC DNA]</scope>
    <source>
        <strain evidence="3 4">JCM 31606</strain>
    </source>
</reference>
<evidence type="ECO:0000256" key="1">
    <source>
        <dbReference type="SAM" id="Phobius"/>
    </source>
</evidence>